<sequence length="158" mass="17929">MNDIDILGGALLIKNKKGFTLIEILLVISLFSIFSLISVSINKKIYDEVLLETTANEVKSGILLAQQLSRDQGCYYDFDIINHNCVMQVREAKNGGKVIFENKLKPQIKVIPSDFRKIVYDMNGITVYHEFYLTNQSNKKIKIQTMIGTGSVKVSKMY</sequence>
<evidence type="ECO:0000313" key="3">
    <source>
        <dbReference type="Proteomes" id="UP000294919"/>
    </source>
</evidence>
<evidence type="ECO:0000256" key="1">
    <source>
        <dbReference type="SAM" id="Phobius"/>
    </source>
</evidence>
<dbReference type="Pfam" id="PF07963">
    <property type="entry name" value="N_methyl"/>
    <property type="match status" value="1"/>
</dbReference>
<comment type="caution">
    <text evidence="2">The sequence shown here is derived from an EMBL/GenBank/DDBJ whole genome shotgun (WGS) entry which is preliminary data.</text>
</comment>
<keyword evidence="1" id="KW-0812">Transmembrane</keyword>
<gene>
    <name evidence="2" type="ORF">EV214_103229</name>
</gene>
<dbReference type="NCBIfam" id="TIGR02532">
    <property type="entry name" value="IV_pilin_GFxxxE"/>
    <property type="match status" value="1"/>
</dbReference>
<feature type="transmembrane region" description="Helical" evidence="1">
    <location>
        <begin position="21"/>
        <end position="41"/>
    </location>
</feature>
<name>A0A4R2L5J3_9FIRM</name>
<organism evidence="2 3">
    <name type="scientific">Marinisporobacter balticus</name>
    <dbReference type="NCBI Taxonomy" id="2018667"/>
    <lineage>
        <taxon>Bacteria</taxon>
        <taxon>Bacillati</taxon>
        <taxon>Bacillota</taxon>
        <taxon>Clostridia</taxon>
        <taxon>Peptostreptococcales</taxon>
        <taxon>Thermotaleaceae</taxon>
        <taxon>Marinisporobacter</taxon>
    </lineage>
</organism>
<accession>A0A4R2L5J3</accession>
<dbReference type="InterPro" id="IPR012902">
    <property type="entry name" value="N_methyl_site"/>
</dbReference>
<dbReference type="InterPro" id="IPR045584">
    <property type="entry name" value="Pilin-like"/>
</dbReference>
<evidence type="ECO:0000313" key="2">
    <source>
        <dbReference type="EMBL" id="TCO79176.1"/>
    </source>
</evidence>
<dbReference type="EMBL" id="SLWV01000003">
    <property type="protein sequence ID" value="TCO79176.1"/>
    <property type="molecule type" value="Genomic_DNA"/>
</dbReference>
<keyword evidence="1" id="KW-0472">Membrane</keyword>
<dbReference type="PROSITE" id="PS00409">
    <property type="entry name" value="PROKAR_NTER_METHYL"/>
    <property type="match status" value="1"/>
</dbReference>
<proteinExistence type="predicted"/>
<dbReference type="SUPFAM" id="SSF54523">
    <property type="entry name" value="Pili subunits"/>
    <property type="match status" value="1"/>
</dbReference>
<dbReference type="Proteomes" id="UP000294919">
    <property type="component" value="Unassembled WGS sequence"/>
</dbReference>
<protein>
    <submittedName>
        <fullName evidence="2">Competence protein ComGD</fullName>
    </submittedName>
</protein>
<reference evidence="2 3" key="1">
    <citation type="submission" date="2019-03" db="EMBL/GenBank/DDBJ databases">
        <title>Genomic Encyclopedia of Type Strains, Phase IV (KMG-IV): sequencing the most valuable type-strain genomes for metagenomic binning, comparative biology and taxonomic classification.</title>
        <authorList>
            <person name="Goeker M."/>
        </authorList>
    </citation>
    <scope>NUCLEOTIDE SEQUENCE [LARGE SCALE GENOMIC DNA]</scope>
    <source>
        <strain evidence="2 3">DSM 102940</strain>
    </source>
</reference>
<keyword evidence="1" id="KW-1133">Transmembrane helix</keyword>
<dbReference type="AlphaFoldDB" id="A0A4R2L5J3"/>
<keyword evidence="3" id="KW-1185">Reference proteome</keyword>